<organism evidence="1 2">
    <name type="scientific">Colocasia esculenta</name>
    <name type="common">Wild taro</name>
    <name type="synonym">Arum esculentum</name>
    <dbReference type="NCBI Taxonomy" id="4460"/>
    <lineage>
        <taxon>Eukaryota</taxon>
        <taxon>Viridiplantae</taxon>
        <taxon>Streptophyta</taxon>
        <taxon>Embryophyta</taxon>
        <taxon>Tracheophyta</taxon>
        <taxon>Spermatophyta</taxon>
        <taxon>Magnoliopsida</taxon>
        <taxon>Liliopsida</taxon>
        <taxon>Araceae</taxon>
        <taxon>Aroideae</taxon>
        <taxon>Colocasieae</taxon>
        <taxon>Colocasia</taxon>
    </lineage>
</organism>
<dbReference type="EMBL" id="NMUH01003896">
    <property type="protein sequence ID" value="MQM07549.1"/>
    <property type="molecule type" value="Genomic_DNA"/>
</dbReference>
<protein>
    <submittedName>
        <fullName evidence="1">Uncharacterized protein</fullName>
    </submittedName>
</protein>
<accession>A0A843WD48</accession>
<evidence type="ECO:0000313" key="1">
    <source>
        <dbReference type="EMBL" id="MQM07549.1"/>
    </source>
</evidence>
<proteinExistence type="predicted"/>
<feature type="non-terminal residue" evidence="1">
    <location>
        <position position="1"/>
    </location>
</feature>
<sequence>MFSSLGGLPLPYEAVGFSAKKISISATVLLRCSNVRILAPRSFSLISGFRLLWHIFTASSCAGGCSHFMLMSRHLLMKSIADSFLFFFKDMSSARVTLLSVARKRSKNFLYMSSQPTIELGFNRAYHWKAGPYSGVRGADDICSCHIVIRR</sequence>
<keyword evidence="2" id="KW-1185">Reference proteome</keyword>
<dbReference type="AlphaFoldDB" id="A0A843WD48"/>
<reference evidence="1" key="1">
    <citation type="submission" date="2017-07" db="EMBL/GenBank/DDBJ databases">
        <title>Taro Niue Genome Assembly and Annotation.</title>
        <authorList>
            <person name="Atibalentja N."/>
            <person name="Keating K."/>
            <person name="Fields C.J."/>
        </authorList>
    </citation>
    <scope>NUCLEOTIDE SEQUENCE</scope>
    <source>
        <strain evidence="1">Niue_2</strain>
        <tissue evidence="1">Leaf</tissue>
    </source>
</reference>
<gene>
    <name evidence="1" type="ORF">Taro_040390</name>
</gene>
<dbReference type="Proteomes" id="UP000652761">
    <property type="component" value="Unassembled WGS sequence"/>
</dbReference>
<comment type="caution">
    <text evidence="1">The sequence shown here is derived from an EMBL/GenBank/DDBJ whole genome shotgun (WGS) entry which is preliminary data.</text>
</comment>
<name>A0A843WD48_COLES</name>
<evidence type="ECO:0000313" key="2">
    <source>
        <dbReference type="Proteomes" id="UP000652761"/>
    </source>
</evidence>